<dbReference type="Proteomes" id="UP000294360">
    <property type="component" value="Chromosome"/>
</dbReference>
<name>A0A4U8YU06_METTU</name>
<evidence type="ECO:0000313" key="2">
    <source>
        <dbReference type="EMBL" id="VFU07227.1"/>
    </source>
</evidence>
<gene>
    <name evidence="2" type="ORF">MTUNDRAET4_0334</name>
</gene>
<accession>A0A4U8YU06</accession>
<reference evidence="2 3" key="1">
    <citation type="submission" date="2019-03" db="EMBL/GenBank/DDBJ databases">
        <authorList>
            <person name="Kox A.R. M."/>
        </authorList>
    </citation>
    <scope>NUCLEOTIDE SEQUENCE [LARGE SCALE GENOMIC DNA]</scope>
    <source>
        <strain evidence="2">MTUNDRAET4 annotated genome</strain>
    </source>
</reference>
<protein>
    <submittedName>
        <fullName evidence="2">Uncharacterized protein</fullName>
    </submittedName>
</protein>
<evidence type="ECO:0000256" key="1">
    <source>
        <dbReference type="SAM" id="MobiDB-lite"/>
    </source>
</evidence>
<proteinExistence type="predicted"/>
<evidence type="ECO:0000313" key="3">
    <source>
        <dbReference type="Proteomes" id="UP000294360"/>
    </source>
</evidence>
<organism evidence="2 3">
    <name type="scientific">Methylocella tundrae</name>
    <dbReference type="NCBI Taxonomy" id="227605"/>
    <lineage>
        <taxon>Bacteria</taxon>
        <taxon>Pseudomonadati</taxon>
        <taxon>Pseudomonadota</taxon>
        <taxon>Alphaproteobacteria</taxon>
        <taxon>Hyphomicrobiales</taxon>
        <taxon>Beijerinckiaceae</taxon>
        <taxon>Methylocella</taxon>
    </lineage>
</organism>
<dbReference type="AlphaFoldDB" id="A0A4U8YU06"/>
<sequence>MGRSLDLRGRQRPAPSVLGCSSIKLPLKRFGKDIPRHFSNRFPLSRKQFETLSRSLCRQLRMLYARHESGTVSAGLRGRFDASNVLPWKGDEHVQKIAPDDRRGRHGRLGAGRRPSLRPGSERLRSGSSCLHLERALSWRSDRLCVGNQRSLGVGARLLHIRRHVQSQWRPRRRPCRI</sequence>
<dbReference type="KEGG" id="mtun:MTUNDRAET4_0334"/>
<dbReference type="EMBL" id="LR536450">
    <property type="protein sequence ID" value="VFU07227.1"/>
    <property type="molecule type" value="Genomic_DNA"/>
</dbReference>
<feature type="region of interest" description="Disordered" evidence="1">
    <location>
        <begin position="100"/>
        <end position="125"/>
    </location>
</feature>